<organism evidence="1">
    <name type="scientific">Salmonella muenchen</name>
    <dbReference type="NCBI Taxonomy" id="596"/>
    <lineage>
        <taxon>Bacteria</taxon>
        <taxon>Pseudomonadati</taxon>
        <taxon>Pseudomonadota</taxon>
        <taxon>Gammaproteobacteria</taxon>
        <taxon>Enterobacterales</taxon>
        <taxon>Enterobacteriaceae</taxon>
        <taxon>Salmonella</taxon>
    </lineage>
</organism>
<proteinExistence type="predicted"/>
<sequence>MSNKSRYQEPRVGITVRLAKKDVMAKGDHFSQEQWEALKKLRPDITASSLVQLALAEYAKILPDILIQEQEKELERLRELKNYLYTTD</sequence>
<comment type="caution">
    <text evidence="1">The sequence shown here is derived from an EMBL/GenBank/DDBJ whole genome shotgun (WGS) entry which is preliminary data.</text>
</comment>
<reference evidence="1" key="1">
    <citation type="submission" date="2018-07" db="EMBL/GenBank/DDBJ databases">
        <authorList>
            <person name="Ashton P.M."/>
            <person name="Dallman T."/>
            <person name="Nair S."/>
            <person name="De Pinna E."/>
            <person name="Peters T."/>
            <person name="Grant K."/>
        </authorList>
    </citation>
    <scope>NUCLEOTIDE SEQUENCE</scope>
    <source>
        <strain evidence="1">142535</strain>
    </source>
</reference>
<dbReference type="AlphaFoldDB" id="A0A5U8XK77"/>
<protein>
    <submittedName>
        <fullName evidence="1">Uncharacterized protein</fullName>
    </submittedName>
</protein>
<evidence type="ECO:0000313" key="1">
    <source>
        <dbReference type="EMBL" id="EBS0563309.1"/>
    </source>
</evidence>
<accession>A0A5U8XK77</accession>
<name>A0A5U8XK77_SALMU</name>
<dbReference type="EMBL" id="AAGUDP010000006">
    <property type="protein sequence ID" value="EBS0563309.1"/>
    <property type="molecule type" value="Genomic_DNA"/>
</dbReference>
<gene>
    <name evidence="1" type="ORF">DTU56_09280</name>
</gene>